<keyword evidence="5" id="KW-1185">Reference proteome</keyword>
<reference evidence="4 5" key="1">
    <citation type="journal article" date="2021" name="Sci. Rep.">
        <title>The distribution of antibiotic resistance genes in chicken gut microbiota commensals.</title>
        <authorList>
            <person name="Juricova H."/>
            <person name="Matiasovicova J."/>
            <person name="Kubasova T."/>
            <person name="Cejkova D."/>
            <person name="Rychlik I."/>
        </authorList>
    </citation>
    <scope>NUCLEOTIDE SEQUENCE [LARGE SCALE GENOMIC DNA]</scope>
    <source>
        <strain evidence="4 5">An819</strain>
    </source>
</reference>
<evidence type="ECO:0000256" key="2">
    <source>
        <dbReference type="SAM" id="Phobius"/>
    </source>
</evidence>
<keyword evidence="2" id="KW-0472">Membrane</keyword>
<protein>
    <submittedName>
        <fullName evidence="4">DUF1266 domain-containing protein</fullName>
    </submittedName>
</protein>
<dbReference type="Pfam" id="PF06889">
    <property type="entry name" value="DUF1266"/>
    <property type="match status" value="1"/>
</dbReference>
<sequence>MIEQTTISIAALIATIITVWALLKIKKHGLAYISCRKNHMAHGCCHDLRIDETSTYSEEELSLYSIGNLHVGKFGGTLNTLGTGIDAAERTSMLQQDFGIDNRDRAIKKLKWLSTAPSQLTFHFAYEAYLKGKEGENWLRNSKELADSKELCDECIMQMKKLKRQYKEIMNAGIADSEYELGLLGVIAWDAGQLNFISRACMEQGYINEDECMICLDAAYKMSHEAFSNWKDFAHSYALGFALYGDATCIAYMAEQLLNAKQSPWSYIKWE</sequence>
<dbReference type="RefSeq" id="WP_205109294.1">
    <property type="nucleotide sequence ID" value="NZ_JACJJL010000011.1"/>
</dbReference>
<accession>A0A939B4M4</accession>
<organism evidence="4 5">
    <name type="scientific">Marseilla massiliensis</name>
    <dbReference type="NCBI Taxonomy" id="1841864"/>
    <lineage>
        <taxon>Bacteria</taxon>
        <taxon>Pseudomonadati</taxon>
        <taxon>Bacteroidota</taxon>
        <taxon>Bacteroidia</taxon>
        <taxon>Bacteroidales</taxon>
        <taxon>Prevotellaceae</taxon>
        <taxon>Marseilla</taxon>
    </lineage>
</organism>
<feature type="coiled-coil region" evidence="1">
    <location>
        <begin position="145"/>
        <end position="172"/>
    </location>
</feature>
<dbReference type="InterPro" id="IPR009677">
    <property type="entry name" value="DUF1266"/>
</dbReference>
<dbReference type="Proteomes" id="UP000764045">
    <property type="component" value="Unassembled WGS sequence"/>
</dbReference>
<proteinExistence type="predicted"/>
<feature type="domain" description="DUF1266" evidence="3">
    <location>
        <begin position="93"/>
        <end position="270"/>
    </location>
</feature>
<comment type="caution">
    <text evidence="4">The sequence shown here is derived from an EMBL/GenBank/DDBJ whole genome shotgun (WGS) entry which is preliminary data.</text>
</comment>
<name>A0A939B4M4_9BACT</name>
<keyword evidence="2" id="KW-0812">Transmembrane</keyword>
<dbReference type="EMBL" id="JACJJL010000011">
    <property type="protein sequence ID" value="MBM6661646.1"/>
    <property type="molecule type" value="Genomic_DNA"/>
</dbReference>
<evidence type="ECO:0000259" key="3">
    <source>
        <dbReference type="Pfam" id="PF06889"/>
    </source>
</evidence>
<dbReference type="AlphaFoldDB" id="A0A939B4M4"/>
<evidence type="ECO:0000313" key="5">
    <source>
        <dbReference type="Proteomes" id="UP000764045"/>
    </source>
</evidence>
<feature type="transmembrane region" description="Helical" evidence="2">
    <location>
        <begin position="6"/>
        <end position="23"/>
    </location>
</feature>
<keyword evidence="1" id="KW-0175">Coiled coil</keyword>
<gene>
    <name evidence="4" type="ORF">H6B30_07765</name>
</gene>
<keyword evidence="2" id="KW-1133">Transmembrane helix</keyword>
<evidence type="ECO:0000313" key="4">
    <source>
        <dbReference type="EMBL" id="MBM6661646.1"/>
    </source>
</evidence>
<evidence type="ECO:0000256" key="1">
    <source>
        <dbReference type="SAM" id="Coils"/>
    </source>
</evidence>